<dbReference type="Proteomes" id="UP000297540">
    <property type="component" value="Unassembled WGS sequence"/>
</dbReference>
<protein>
    <submittedName>
        <fullName evidence="1">Uncharacterized protein</fullName>
    </submittedName>
</protein>
<gene>
    <name evidence="1" type="ORF">E2R66_25045</name>
</gene>
<dbReference type="EMBL" id="SOZE01000041">
    <property type="protein sequence ID" value="TFF33637.1"/>
    <property type="molecule type" value="Genomic_DNA"/>
</dbReference>
<reference evidence="1 2" key="1">
    <citation type="journal article" date="2017" name="Int. J. Syst. Evol. Microbiol.">
        <title>Mucilaginibacterpsychrotolerans sp. nov., isolated from peatlands.</title>
        <authorList>
            <person name="Deng Y."/>
            <person name="Shen L."/>
            <person name="Xu B."/>
            <person name="Liu Y."/>
            <person name="Gu Z."/>
            <person name="Liu H."/>
            <person name="Zhou Y."/>
        </authorList>
    </citation>
    <scope>NUCLEOTIDE SEQUENCE [LARGE SCALE GENOMIC DNA]</scope>
    <source>
        <strain evidence="1 2">NH7-4</strain>
    </source>
</reference>
<organism evidence="1 2">
    <name type="scientific">Mucilaginibacter psychrotolerans</name>
    <dbReference type="NCBI Taxonomy" id="1524096"/>
    <lineage>
        <taxon>Bacteria</taxon>
        <taxon>Pseudomonadati</taxon>
        <taxon>Bacteroidota</taxon>
        <taxon>Sphingobacteriia</taxon>
        <taxon>Sphingobacteriales</taxon>
        <taxon>Sphingobacteriaceae</taxon>
        <taxon>Mucilaginibacter</taxon>
    </lineage>
</organism>
<proteinExistence type="predicted"/>
<name>A0A4Y8S593_9SPHI</name>
<evidence type="ECO:0000313" key="1">
    <source>
        <dbReference type="EMBL" id="TFF33637.1"/>
    </source>
</evidence>
<dbReference type="RefSeq" id="WP_133236093.1">
    <property type="nucleotide sequence ID" value="NZ_SOZE01000041.1"/>
</dbReference>
<dbReference type="OrthoDB" id="679082at2"/>
<comment type="caution">
    <text evidence="1">The sequence shown here is derived from an EMBL/GenBank/DDBJ whole genome shotgun (WGS) entry which is preliminary data.</text>
</comment>
<evidence type="ECO:0000313" key="2">
    <source>
        <dbReference type="Proteomes" id="UP000297540"/>
    </source>
</evidence>
<dbReference type="AlphaFoldDB" id="A0A4Y8S593"/>
<sequence>MTALESEITLQEKKVAAAFEGLRAKKFEQGLPFLILSDELPEGQAYREYANGKMEVQEVYEEGSALKSKIVRVVAETEAARVRVIHGLH</sequence>
<keyword evidence="2" id="KW-1185">Reference proteome</keyword>
<accession>A0A4Y8S593</accession>